<dbReference type="OrthoDB" id="2163058at2759"/>
<dbReference type="PANTHER" id="PTHR24148">
    <property type="entry name" value="ANKYRIN REPEAT DOMAIN-CONTAINING PROTEIN 39 HOMOLOG-RELATED"/>
    <property type="match status" value="1"/>
</dbReference>
<evidence type="ECO:0000259" key="1">
    <source>
        <dbReference type="Pfam" id="PF06985"/>
    </source>
</evidence>
<dbReference type="EMBL" id="MCGO01000067">
    <property type="protein sequence ID" value="ORY33621.1"/>
    <property type="molecule type" value="Genomic_DNA"/>
</dbReference>
<evidence type="ECO:0000313" key="2">
    <source>
        <dbReference type="EMBL" id="ORY33621.1"/>
    </source>
</evidence>
<proteinExistence type="predicted"/>
<comment type="caution">
    <text evidence="2">The sequence shown here is derived from an EMBL/GenBank/DDBJ whole genome shotgun (WGS) entry which is preliminary data.</text>
</comment>
<gene>
    <name evidence="2" type="ORF">BCR33DRAFT_723186</name>
</gene>
<dbReference type="InterPro" id="IPR052895">
    <property type="entry name" value="HetReg/Transcr_Mod"/>
</dbReference>
<dbReference type="PANTHER" id="PTHR24148:SF64">
    <property type="entry name" value="HETEROKARYON INCOMPATIBILITY DOMAIN-CONTAINING PROTEIN"/>
    <property type="match status" value="1"/>
</dbReference>
<dbReference type="Proteomes" id="UP000193642">
    <property type="component" value="Unassembled WGS sequence"/>
</dbReference>
<evidence type="ECO:0000313" key="3">
    <source>
        <dbReference type="Proteomes" id="UP000193642"/>
    </source>
</evidence>
<reference evidence="2 3" key="1">
    <citation type="submission" date="2016-07" db="EMBL/GenBank/DDBJ databases">
        <title>Pervasive Adenine N6-methylation of Active Genes in Fungi.</title>
        <authorList>
            <consortium name="DOE Joint Genome Institute"/>
            <person name="Mondo S.J."/>
            <person name="Dannebaum R.O."/>
            <person name="Kuo R.C."/>
            <person name="Labutti K."/>
            <person name="Haridas S."/>
            <person name="Kuo A."/>
            <person name="Salamov A."/>
            <person name="Ahrendt S.R."/>
            <person name="Lipzen A."/>
            <person name="Sullivan W."/>
            <person name="Andreopoulos W.B."/>
            <person name="Clum A."/>
            <person name="Lindquist E."/>
            <person name="Daum C."/>
            <person name="Ramamoorthy G.K."/>
            <person name="Gryganskyi A."/>
            <person name="Culley D."/>
            <person name="Magnuson J.K."/>
            <person name="James T.Y."/>
            <person name="O'Malley M.A."/>
            <person name="Stajich J.E."/>
            <person name="Spatafora J.W."/>
            <person name="Visel A."/>
            <person name="Grigoriev I.V."/>
        </authorList>
    </citation>
    <scope>NUCLEOTIDE SEQUENCE [LARGE SCALE GENOMIC DNA]</scope>
    <source>
        <strain evidence="2 3">JEL800</strain>
    </source>
</reference>
<sequence length="511" mass="58461">MLSKLISAIKREPAPVTIIDADEEMDYQPKLGPPSWLINEPSQTSRSSSAQLELWPVSKIATEFASDGILSHVWGFDLKVVEIEGVDVLLRQDDPTKLELMRHIIRSGSNGSPRIWVDILDIDQTHNDVKLTQIEQLPNLYKSKKHTIIYHSEDPISLASGLTGATNRKLYIEVLDGMLQNCEHSSRVWTLQEFVLAHKVVHVFRTDDPTMVLVAHEQFKEVFNKLPAYERNGLATWFLREGDSSFSVPWNSPAEIVERVPPIRYCSKIHDYVNGRASIYGITPISYDASTKELFEKLLEFDGLMHLSGDFLTTDDGKKSIVPSNESEMQRFLLRSFQTVSERIISFQDKREGRIKELLLATIWLPYLRNGKFNSVDSRFVETNQGWAFQVPARIIRPDQEFLISMQYLGTAKVEWWKPENQEQRVFLYNHKLCGFESDGSLVDFPWKKTPFVVPYVAVIGTTVFLVKSISDSEVILGSAAGHYYGYSKGTTHQDAVKPKPYFERNVMLYF</sequence>
<dbReference type="InterPro" id="IPR010730">
    <property type="entry name" value="HET"/>
</dbReference>
<feature type="domain" description="Heterokaryon incompatibility" evidence="1">
    <location>
        <begin position="69"/>
        <end position="154"/>
    </location>
</feature>
<dbReference type="Pfam" id="PF06985">
    <property type="entry name" value="HET"/>
    <property type="match status" value="1"/>
</dbReference>
<dbReference type="AlphaFoldDB" id="A0A1Y2BFM2"/>
<organism evidence="2 3">
    <name type="scientific">Rhizoclosmatium globosum</name>
    <dbReference type="NCBI Taxonomy" id="329046"/>
    <lineage>
        <taxon>Eukaryota</taxon>
        <taxon>Fungi</taxon>
        <taxon>Fungi incertae sedis</taxon>
        <taxon>Chytridiomycota</taxon>
        <taxon>Chytridiomycota incertae sedis</taxon>
        <taxon>Chytridiomycetes</taxon>
        <taxon>Chytridiales</taxon>
        <taxon>Chytriomycetaceae</taxon>
        <taxon>Rhizoclosmatium</taxon>
    </lineage>
</organism>
<name>A0A1Y2BFM2_9FUNG</name>
<protein>
    <recommendedName>
        <fullName evidence="1">Heterokaryon incompatibility domain-containing protein</fullName>
    </recommendedName>
</protein>
<keyword evidence="3" id="KW-1185">Reference proteome</keyword>
<accession>A0A1Y2BFM2</accession>